<evidence type="ECO:0000313" key="1">
    <source>
        <dbReference type="EMBL" id="OXA39810.1"/>
    </source>
</evidence>
<sequence>MATATDFLDTVTKYTSYLGHGSYGFVVKAEHKDKTCTCIKFIYPTEDEKLLLQTQRERSLTIKLPEHRHIVTIKNSIDKRDFNPTFSAFARKKLRANGRTN</sequence>
<dbReference type="InterPro" id="IPR011009">
    <property type="entry name" value="Kinase-like_dom_sf"/>
</dbReference>
<dbReference type="EMBL" id="LNIX01000037">
    <property type="protein sequence ID" value="OXA39810.1"/>
    <property type="molecule type" value="Genomic_DNA"/>
</dbReference>
<keyword evidence="1" id="KW-0418">Kinase</keyword>
<keyword evidence="1" id="KW-0808">Transferase</keyword>
<organism evidence="1 2">
    <name type="scientific">Folsomia candida</name>
    <name type="common">Springtail</name>
    <dbReference type="NCBI Taxonomy" id="158441"/>
    <lineage>
        <taxon>Eukaryota</taxon>
        <taxon>Metazoa</taxon>
        <taxon>Ecdysozoa</taxon>
        <taxon>Arthropoda</taxon>
        <taxon>Hexapoda</taxon>
        <taxon>Collembola</taxon>
        <taxon>Entomobryomorpha</taxon>
        <taxon>Isotomoidea</taxon>
        <taxon>Isotomidae</taxon>
        <taxon>Proisotominae</taxon>
        <taxon>Folsomia</taxon>
    </lineage>
</organism>
<keyword evidence="2" id="KW-1185">Reference proteome</keyword>
<name>A0A226D412_FOLCA</name>
<reference evidence="1 2" key="1">
    <citation type="submission" date="2015-12" db="EMBL/GenBank/DDBJ databases">
        <title>The genome of Folsomia candida.</title>
        <authorList>
            <person name="Faddeeva A."/>
            <person name="Derks M.F."/>
            <person name="Anvar Y."/>
            <person name="Smit S."/>
            <person name="Van Straalen N."/>
            <person name="Roelofs D."/>
        </authorList>
    </citation>
    <scope>NUCLEOTIDE SEQUENCE [LARGE SCALE GENOMIC DNA]</scope>
    <source>
        <strain evidence="1 2">VU population</strain>
        <tissue evidence="1">Whole body</tissue>
    </source>
</reference>
<proteinExistence type="predicted"/>
<dbReference type="Gene3D" id="3.30.200.20">
    <property type="entry name" value="Phosphorylase Kinase, domain 1"/>
    <property type="match status" value="1"/>
</dbReference>
<comment type="caution">
    <text evidence="1">The sequence shown here is derived from an EMBL/GenBank/DDBJ whole genome shotgun (WGS) entry which is preliminary data.</text>
</comment>
<accession>A0A226D412</accession>
<dbReference type="AlphaFoldDB" id="A0A226D412"/>
<dbReference type="GO" id="GO:0016301">
    <property type="term" value="F:kinase activity"/>
    <property type="evidence" value="ECO:0007669"/>
    <property type="project" value="UniProtKB-KW"/>
</dbReference>
<dbReference type="SUPFAM" id="SSF56112">
    <property type="entry name" value="Protein kinase-like (PK-like)"/>
    <property type="match status" value="1"/>
</dbReference>
<dbReference type="Proteomes" id="UP000198287">
    <property type="component" value="Unassembled WGS sequence"/>
</dbReference>
<protein>
    <submittedName>
        <fullName evidence="1">Mitogen-activated protein kinase 3</fullName>
    </submittedName>
</protein>
<evidence type="ECO:0000313" key="2">
    <source>
        <dbReference type="Proteomes" id="UP000198287"/>
    </source>
</evidence>
<gene>
    <name evidence="1" type="ORF">Fcan01_25476</name>
</gene>